<dbReference type="Proteomes" id="UP000638263">
    <property type="component" value="Unassembled WGS sequence"/>
</dbReference>
<keyword evidence="3" id="KW-1185">Reference proteome</keyword>
<sequence length="141" mass="14951">MDGVHDSVRTYRESLDGSTRTGTCKHENCPSSVANPEAVISPGPDADAESTANSGTWVPGLSTSGRWLVRVALTDVSDSSTLLRLVTVLHTRCSGVEDLVFDAARSSMDATVTLRLGGPARLRQMLLRSVDVTGVAVRPAR</sequence>
<dbReference type="AlphaFoldDB" id="A0A917RKH9"/>
<protein>
    <recommendedName>
        <fullName evidence="4">ACT domain-containing protein</fullName>
    </recommendedName>
</protein>
<reference evidence="2" key="1">
    <citation type="journal article" date="2014" name="Int. J. Syst. Evol. Microbiol.">
        <title>Complete genome sequence of Corynebacterium casei LMG S-19264T (=DSM 44701T), isolated from a smear-ripened cheese.</title>
        <authorList>
            <consortium name="US DOE Joint Genome Institute (JGI-PGF)"/>
            <person name="Walter F."/>
            <person name="Albersmeier A."/>
            <person name="Kalinowski J."/>
            <person name="Ruckert C."/>
        </authorList>
    </citation>
    <scope>NUCLEOTIDE SEQUENCE</scope>
    <source>
        <strain evidence="2">CGMCC 4.3508</strain>
    </source>
</reference>
<dbReference type="EMBL" id="BMMH01000005">
    <property type="protein sequence ID" value="GGL11706.1"/>
    <property type="molecule type" value="Genomic_DNA"/>
</dbReference>
<organism evidence="2 3">
    <name type="scientific">Nocardia jinanensis</name>
    <dbReference type="NCBI Taxonomy" id="382504"/>
    <lineage>
        <taxon>Bacteria</taxon>
        <taxon>Bacillati</taxon>
        <taxon>Actinomycetota</taxon>
        <taxon>Actinomycetes</taxon>
        <taxon>Mycobacteriales</taxon>
        <taxon>Nocardiaceae</taxon>
        <taxon>Nocardia</taxon>
    </lineage>
</organism>
<gene>
    <name evidence="2" type="ORF">GCM10011588_27680</name>
</gene>
<name>A0A917RKH9_9NOCA</name>
<evidence type="ECO:0008006" key="4">
    <source>
        <dbReference type="Google" id="ProtNLM"/>
    </source>
</evidence>
<feature type="region of interest" description="Disordered" evidence="1">
    <location>
        <begin position="1"/>
        <end position="57"/>
    </location>
</feature>
<proteinExistence type="predicted"/>
<reference evidence="2" key="2">
    <citation type="submission" date="2020-09" db="EMBL/GenBank/DDBJ databases">
        <authorList>
            <person name="Sun Q."/>
            <person name="Zhou Y."/>
        </authorList>
    </citation>
    <scope>NUCLEOTIDE SEQUENCE</scope>
    <source>
        <strain evidence="2">CGMCC 4.3508</strain>
    </source>
</reference>
<comment type="caution">
    <text evidence="2">The sequence shown here is derived from an EMBL/GenBank/DDBJ whole genome shotgun (WGS) entry which is preliminary data.</text>
</comment>
<feature type="compositionally biased region" description="Basic and acidic residues" evidence="1">
    <location>
        <begin position="1"/>
        <end position="15"/>
    </location>
</feature>
<evidence type="ECO:0000256" key="1">
    <source>
        <dbReference type="SAM" id="MobiDB-lite"/>
    </source>
</evidence>
<accession>A0A917RKH9</accession>
<evidence type="ECO:0000313" key="2">
    <source>
        <dbReference type="EMBL" id="GGL11706.1"/>
    </source>
</evidence>
<evidence type="ECO:0000313" key="3">
    <source>
        <dbReference type="Proteomes" id="UP000638263"/>
    </source>
</evidence>